<dbReference type="PANTHER" id="PTHR21310">
    <property type="entry name" value="AMINOGLYCOSIDE PHOSPHOTRANSFERASE-RELATED-RELATED"/>
    <property type="match status" value="1"/>
</dbReference>
<protein>
    <submittedName>
        <fullName evidence="2">Phosphotransferase</fullName>
    </submittedName>
</protein>
<evidence type="ECO:0000313" key="3">
    <source>
        <dbReference type="Proteomes" id="UP000623608"/>
    </source>
</evidence>
<reference evidence="2" key="1">
    <citation type="submission" date="2021-01" db="EMBL/GenBank/DDBJ databases">
        <title>Whole genome shotgun sequence of Actinoplanes tereljensis NBRC 105297.</title>
        <authorList>
            <person name="Komaki H."/>
            <person name="Tamura T."/>
        </authorList>
    </citation>
    <scope>NUCLEOTIDE SEQUENCE</scope>
    <source>
        <strain evidence="2">NBRC 105297</strain>
    </source>
</reference>
<organism evidence="2 3">
    <name type="scientific">Paractinoplanes tereljensis</name>
    <dbReference type="NCBI Taxonomy" id="571912"/>
    <lineage>
        <taxon>Bacteria</taxon>
        <taxon>Bacillati</taxon>
        <taxon>Actinomycetota</taxon>
        <taxon>Actinomycetes</taxon>
        <taxon>Micromonosporales</taxon>
        <taxon>Micromonosporaceae</taxon>
        <taxon>Paractinoplanes</taxon>
    </lineage>
</organism>
<dbReference type="InterPro" id="IPR011009">
    <property type="entry name" value="Kinase-like_dom_sf"/>
</dbReference>
<keyword evidence="3" id="KW-1185">Reference proteome</keyword>
<feature type="domain" description="Aminoglycoside phosphotransferase" evidence="1">
    <location>
        <begin position="36"/>
        <end position="251"/>
    </location>
</feature>
<dbReference type="Gene3D" id="3.30.200.20">
    <property type="entry name" value="Phosphorylase Kinase, domain 1"/>
    <property type="match status" value="1"/>
</dbReference>
<dbReference type="PANTHER" id="PTHR21310:SF42">
    <property type="entry name" value="BIFUNCTIONAL AAC_APH"/>
    <property type="match status" value="1"/>
</dbReference>
<dbReference type="InterPro" id="IPR002575">
    <property type="entry name" value="Aminoglycoside_PTrfase"/>
</dbReference>
<evidence type="ECO:0000259" key="1">
    <source>
        <dbReference type="Pfam" id="PF01636"/>
    </source>
</evidence>
<dbReference type="SUPFAM" id="SSF56112">
    <property type="entry name" value="Protein kinase-like (PK-like)"/>
    <property type="match status" value="1"/>
</dbReference>
<gene>
    <name evidence="2" type="ORF">Ate02nite_50020</name>
</gene>
<comment type="caution">
    <text evidence="2">The sequence shown here is derived from an EMBL/GenBank/DDBJ whole genome shotgun (WGS) entry which is preliminary data.</text>
</comment>
<dbReference type="AlphaFoldDB" id="A0A919NRH8"/>
<dbReference type="Pfam" id="PF01636">
    <property type="entry name" value="APH"/>
    <property type="match status" value="1"/>
</dbReference>
<sequence>MKLHDDELDISADLVRGLVDEQFPAWAGRPLRAVPAAGTDNVMFRLGDDLVVRLPRMPRSAGNVVKEQRWLPYLAPFLPLAVPAPVGLGRPAAGYPMPWSVYAWRPGDHRMGDSVAAATALGDFVAALQAAPVPADAPAAYRAGNYQKSDAYVREALGDLDVPGAAALWDAGLELPGWERAPVWVHSDLLPTNVLYRDGRLDAVIDFGCAGVGDPACDLMAAWALFDPAARQVFRNRLAVDDATWERGRAWALLFGLGAWHYYDTLKPEFAALGRRTVNQTLTDRASST</sequence>
<dbReference type="Proteomes" id="UP000623608">
    <property type="component" value="Unassembled WGS sequence"/>
</dbReference>
<proteinExistence type="predicted"/>
<accession>A0A919NRH8</accession>
<dbReference type="InterPro" id="IPR051678">
    <property type="entry name" value="AGP_Transferase"/>
</dbReference>
<dbReference type="EMBL" id="BOMY01000033">
    <property type="protein sequence ID" value="GIF22272.1"/>
    <property type="molecule type" value="Genomic_DNA"/>
</dbReference>
<name>A0A919NRH8_9ACTN</name>
<dbReference type="RefSeq" id="WP_203809566.1">
    <property type="nucleotide sequence ID" value="NZ_BOMY01000033.1"/>
</dbReference>
<evidence type="ECO:0000313" key="2">
    <source>
        <dbReference type="EMBL" id="GIF22272.1"/>
    </source>
</evidence>
<dbReference type="CDD" id="cd05155">
    <property type="entry name" value="APH_ChoK_like_1"/>
    <property type="match status" value="1"/>
</dbReference>
<dbReference type="Gene3D" id="3.90.1200.10">
    <property type="match status" value="1"/>
</dbReference>